<dbReference type="RefSeq" id="WP_175506035.1">
    <property type="nucleotide sequence ID" value="NZ_CP054841.1"/>
</dbReference>
<keyword evidence="4" id="KW-1185">Reference proteome</keyword>
<name>A0A6N1X7E4_9BURK</name>
<gene>
    <name evidence="3" type="ORF">HUK68_20120</name>
</gene>
<dbReference type="AlphaFoldDB" id="A0A6N1X7E4"/>
<dbReference type="InterPro" id="IPR011008">
    <property type="entry name" value="Dimeric_a/b-barrel"/>
</dbReference>
<proteinExistence type="inferred from homology"/>
<dbReference type="Pfam" id="PF03795">
    <property type="entry name" value="YCII"/>
    <property type="match status" value="1"/>
</dbReference>
<keyword evidence="3" id="KW-0614">Plasmid</keyword>
<dbReference type="Proteomes" id="UP000509579">
    <property type="component" value="Plasmid unnamed1"/>
</dbReference>
<reference evidence="3 4" key="1">
    <citation type="submission" date="2020-06" db="EMBL/GenBank/DDBJ databases">
        <title>Acidovorax antarctica sp. nov., isolated from Corinth ice sheet soil, Antarctic Fields Peninsula.</title>
        <authorList>
            <person name="Xu Q."/>
            <person name="Peng F."/>
        </authorList>
    </citation>
    <scope>NUCLEOTIDE SEQUENCE [LARGE SCALE GENOMIC DNA]</scope>
    <source>
        <strain evidence="3 4">16-35-5</strain>
        <plasmid evidence="3 4">unnamed1</plasmid>
    </source>
</reference>
<evidence type="ECO:0000256" key="1">
    <source>
        <dbReference type="ARBA" id="ARBA00007689"/>
    </source>
</evidence>
<sequence length="98" mass="10912">MLFAIIFTDKPDHADLRAAHLQAHIDWLEQNKDVVPIAGSLRHAPDEAAKGGLWIAEADSRAQIEALIQTDPFFAAGLRQSYEILHWSKANSARKVLI</sequence>
<evidence type="ECO:0000259" key="2">
    <source>
        <dbReference type="Pfam" id="PF03795"/>
    </source>
</evidence>
<evidence type="ECO:0000313" key="3">
    <source>
        <dbReference type="EMBL" id="QKV55247.1"/>
    </source>
</evidence>
<dbReference type="KEGG" id="aant:HUK68_20120"/>
<feature type="domain" description="YCII-related" evidence="2">
    <location>
        <begin position="1"/>
        <end position="88"/>
    </location>
</feature>
<dbReference type="Gene3D" id="3.30.70.1060">
    <property type="entry name" value="Dimeric alpha+beta barrel"/>
    <property type="match status" value="1"/>
</dbReference>
<geneLocation type="plasmid" evidence="3 4">
    <name>unnamed1</name>
</geneLocation>
<protein>
    <recommendedName>
        <fullName evidence="2">YCII-related domain-containing protein</fullName>
    </recommendedName>
</protein>
<dbReference type="InterPro" id="IPR005545">
    <property type="entry name" value="YCII"/>
</dbReference>
<dbReference type="EMBL" id="CP054841">
    <property type="protein sequence ID" value="QKV55247.1"/>
    <property type="molecule type" value="Genomic_DNA"/>
</dbReference>
<dbReference type="SUPFAM" id="SSF54909">
    <property type="entry name" value="Dimeric alpha+beta barrel"/>
    <property type="match status" value="1"/>
</dbReference>
<evidence type="ECO:0000313" key="4">
    <source>
        <dbReference type="Proteomes" id="UP000509579"/>
    </source>
</evidence>
<organism evidence="3 4">
    <name type="scientific">Comamonas antarctica</name>
    <dbReference type="NCBI Taxonomy" id="2743470"/>
    <lineage>
        <taxon>Bacteria</taxon>
        <taxon>Pseudomonadati</taxon>
        <taxon>Pseudomonadota</taxon>
        <taxon>Betaproteobacteria</taxon>
        <taxon>Burkholderiales</taxon>
        <taxon>Comamonadaceae</taxon>
        <taxon>Comamonas</taxon>
    </lineage>
</organism>
<comment type="similarity">
    <text evidence="1">Belongs to the YciI family.</text>
</comment>
<accession>A0A6N1X7E4</accession>